<dbReference type="InParanoid" id="J9DAD3"/>
<dbReference type="Proteomes" id="UP000003163">
    <property type="component" value="Unassembled WGS sequence"/>
</dbReference>
<dbReference type="VEuPathDB" id="MicrosporidiaDB:EDEG_01109"/>
<organism evidence="1 2">
    <name type="scientific">Edhazardia aedis (strain USNM 41457)</name>
    <name type="common">Microsporidian parasite</name>
    <dbReference type="NCBI Taxonomy" id="1003232"/>
    <lineage>
        <taxon>Eukaryota</taxon>
        <taxon>Fungi</taxon>
        <taxon>Fungi incertae sedis</taxon>
        <taxon>Microsporidia</taxon>
        <taxon>Edhazardia</taxon>
    </lineage>
</organism>
<evidence type="ECO:0000313" key="1">
    <source>
        <dbReference type="EMBL" id="EJW04696.1"/>
    </source>
</evidence>
<name>J9DAD3_EDHAE</name>
<evidence type="ECO:0000313" key="2">
    <source>
        <dbReference type="Proteomes" id="UP000003163"/>
    </source>
</evidence>
<proteinExistence type="predicted"/>
<dbReference type="EMBL" id="AFBI03000015">
    <property type="protein sequence ID" value="EJW04696.1"/>
    <property type="molecule type" value="Genomic_DNA"/>
</dbReference>
<gene>
    <name evidence="1" type="ORF">EDEG_01109</name>
</gene>
<dbReference type="AlphaFoldDB" id="J9DAD3"/>
<accession>J9DAD3</accession>
<keyword evidence="2" id="KW-1185">Reference proteome</keyword>
<comment type="caution">
    <text evidence="1">The sequence shown here is derived from an EMBL/GenBank/DDBJ whole genome shotgun (WGS) entry which is preliminary data.</text>
</comment>
<reference evidence="1 2" key="1">
    <citation type="submission" date="2011-08" db="EMBL/GenBank/DDBJ databases">
        <authorList>
            <person name="Liu Z.J."/>
            <person name="Shi F.L."/>
            <person name="Lu J.Q."/>
            <person name="Li M."/>
            <person name="Wang Z.L."/>
        </authorList>
    </citation>
    <scope>NUCLEOTIDE SEQUENCE [LARGE SCALE GENOMIC DNA]</scope>
    <source>
        <strain evidence="1 2">USNM 41457</strain>
    </source>
</reference>
<protein>
    <submittedName>
        <fullName evidence="1">Uncharacterized protein</fullName>
    </submittedName>
</protein>
<sequence>MIIISPLSYQLIYHILFNYGLKYHLLIIKKGGKIIILNTIKIIHNKYNRMKSILNLFFIIAMFVLNINCSDKEEEKEKCDENCDGCSDSNCEAIRVKNGKVL</sequence>
<dbReference type="HOGENOM" id="CLU_2277415_0_0_1"/>
<reference evidence="2" key="2">
    <citation type="submission" date="2015-07" db="EMBL/GenBank/DDBJ databases">
        <title>Contrasting host-pathogen interactions and genome evolution in two generalist and specialist microsporidian pathogens of mosquitoes.</title>
        <authorList>
            <consortium name="The Broad Institute Genomics Platform"/>
            <consortium name="The Broad Institute Genome Sequencing Center for Infectious Disease"/>
            <person name="Cuomo C.A."/>
            <person name="Sanscrainte N.D."/>
            <person name="Goldberg J.M."/>
            <person name="Heiman D."/>
            <person name="Young S."/>
            <person name="Zeng Q."/>
            <person name="Becnel J.J."/>
            <person name="Birren B.W."/>
        </authorList>
    </citation>
    <scope>NUCLEOTIDE SEQUENCE [LARGE SCALE GENOMIC DNA]</scope>
    <source>
        <strain evidence="2">USNM 41457</strain>
    </source>
</reference>